<evidence type="ECO:0000256" key="8">
    <source>
        <dbReference type="ARBA" id="ARBA00023196"/>
    </source>
</evidence>
<dbReference type="EMBL" id="LK933138">
    <property type="protein sequence ID" value="CDT38913.1"/>
    <property type="molecule type" value="Genomic_DNA"/>
</dbReference>
<evidence type="ECO:0000256" key="7">
    <source>
        <dbReference type="ARBA" id="ARBA00023136"/>
    </source>
</evidence>
<evidence type="ECO:0000313" key="11">
    <source>
        <dbReference type="EMBL" id="CDS89781.1"/>
    </source>
</evidence>
<dbReference type="PANTHER" id="PTHR11693:SF22">
    <property type="entry name" value="ATP SYNTHASE SUBUNIT GAMMA, MITOCHONDRIAL"/>
    <property type="match status" value="1"/>
</dbReference>
<dbReference type="Pfam" id="PF00231">
    <property type="entry name" value="ATP-synt"/>
    <property type="match status" value="1"/>
</dbReference>
<dbReference type="KEGG" id="pdf:CD630DERM_34690"/>
<keyword evidence="8 10" id="KW-0139">CF(1)</keyword>
<gene>
    <name evidence="10 13" type="primary">atpG</name>
    <name evidence="13" type="ORF">BN1095_460034</name>
    <name evidence="11" type="ORF">BN1096_760054</name>
    <name evidence="12" type="ORF">BN1097_760056</name>
    <name evidence="14" type="ORF">KRM00_000813</name>
    <name evidence="15" type="ORF">KRQ00_002153</name>
    <name evidence="17" type="ORF">SAMEA1402366_02996</name>
    <name evidence="16" type="ORF">SAMEA3375112_02986</name>
</gene>
<keyword evidence="9 10" id="KW-0066">ATP synthesis</keyword>
<dbReference type="HAMAP" id="MF_00815">
    <property type="entry name" value="ATP_synth_gamma_bact"/>
    <property type="match status" value="1"/>
</dbReference>
<keyword evidence="7 10" id="KW-0472">Membrane</keyword>
<accession>A0A031WJD9</accession>
<dbReference type="Proteomes" id="UP000879542">
    <property type="component" value="Unassembled WGS sequence"/>
</dbReference>
<evidence type="ECO:0000313" key="12">
    <source>
        <dbReference type="EMBL" id="CDS89987.1"/>
    </source>
</evidence>
<dbReference type="GO" id="GO:0016787">
    <property type="term" value="F:hydrolase activity"/>
    <property type="evidence" value="ECO:0007669"/>
    <property type="project" value="UniProtKB-KW"/>
</dbReference>
<reference evidence="13" key="1">
    <citation type="submission" date="2014-07" db="EMBL/GenBank/DDBJ databases">
        <authorList>
            <person name="Monot Marc"/>
        </authorList>
    </citation>
    <scope>NUCLEOTIDE SEQUENCE</scope>
    <source>
        <strain evidence="13">7032989</strain>
        <strain evidence="12">7032994</strain>
    </source>
</reference>
<dbReference type="EMBL" id="DAEPXK010000006">
    <property type="protein sequence ID" value="HBH1541354.1"/>
    <property type="molecule type" value="Genomic_DNA"/>
</dbReference>
<proteinExistence type="inferred from homology"/>
<evidence type="ECO:0000256" key="5">
    <source>
        <dbReference type="ARBA" id="ARBA00022781"/>
    </source>
</evidence>
<sequence>MAGAGIKAIKTRMGTVESTKQITKAMELVASSKLRKAKEKAEDSREYFNTLYNTVKDIAQTTRGIRNEFLKEREVKNKCYVVVAGDRGLAGGYNSNVLKESVSHMKGKKETVITVGKKAHEFFSKRNYNIAKDINSVEACGYEDATEISQTIIDLYKKGEVDEVYIAYTKFKSALSQEVEILKLLPLVFEKDTDEQGMAVKEEKQNRSKVQYIPSAEAVLSYIVPQFISGTVYGGILESFASEQGARRTAMESATDNANEMLSNLELSYNRARQSAVTQEITEIVGGVEALK</sequence>
<dbReference type="GO" id="GO:0042777">
    <property type="term" value="P:proton motive force-driven plasma membrane ATP synthesis"/>
    <property type="evidence" value="ECO:0007669"/>
    <property type="project" value="UniProtKB-UniRule"/>
</dbReference>
<evidence type="ECO:0000256" key="3">
    <source>
        <dbReference type="ARBA" id="ARBA00007681"/>
    </source>
</evidence>
<dbReference type="NCBIfam" id="TIGR01146">
    <property type="entry name" value="ATPsyn_F1gamma"/>
    <property type="match status" value="1"/>
</dbReference>
<dbReference type="SMR" id="A0A031WJD9"/>
<evidence type="ECO:0000313" key="17">
    <source>
        <dbReference type="EMBL" id="VHY16310.1"/>
    </source>
</evidence>
<dbReference type="InterPro" id="IPR000131">
    <property type="entry name" value="ATP_synth_F1_gsu"/>
</dbReference>
<dbReference type="EMBL" id="DAEQIJ010000009">
    <property type="protein sequence ID" value="HBH2620387.1"/>
    <property type="molecule type" value="Genomic_DNA"/>
</dbReference>
<evidence type="ECO:0000256" key="1">
    <source>
        <dbReference type="ARBA" id="ARBA00003456"/>
    </source>
</evidence>
<dbReference type="RefSeq" id="WP_003437835.1">
    <property type="nucleotide sequence ID" value="NZ_AP025558.1"/>
</dbReference>
<dbReference type="EMBL" id="LK932416">
    <property type="protein sequence ID" value="CDS89987.1"/>
    <property type="molecule type" value="Genomic_DNA"/>
</dbReference>
<dbReference type="PANTHER" id="PTHR11693">
    <property type="entry name" value="ATP SYNTHASE GAMMA CHAIN"/>
    <property type="match status" value="1"/>
</dbReference>
<dbReference type="InterPro" id="IPR035968">
    <property type="entry name" value="ATP_synth_F1_ATPase_gsu"/>
</dbReference>
<name>A0A031WJD9_CLODI</name>
<evidence type="ECO:0000256" key="9">
    <source>
        <dbReference type="ARBA" id="ARBA00023310"/>
    </source>
</evidence>
<comment type="subcellular location">
    <subcellularLocation>
        <location evidence="10">Cell membrane</location>
        <topology evidence="10">Peripheral membrane protein</topology>
    </subcellularLocation>
    <subcellularLocation>
        <location evidence="2">Membrane</location>
        <topology evidence="2">Peripheral membrane protein</topology>
    </subcellularLocation>
</comment>
<evidence type="ECO:0000313" key="19">
    <source>
        <dbReference type="Proteomes" id="UP000372533"/>
    </source>
</evidence>
<evidence type="ECO:0000313" key="16">
    <source>
        <dbReference type="EMBL" id="SJS83677.1"/>
    </source>
</evidence>
<comment type="similarity">
    <text evidence="3 10">Belongs to the ATPase gamma chain family.</text>
</comment>
<dbReference type="SUPFAM" id="SSF52943">
    <property type="entry name" value="ATP synthase (F1-ATPase), gamma subunit"/>
    <property type="match status" value="1"/>
</dbReference>
<keyword evidence="4 10" id="KW-0813">Transport</keyword>
<dbReference type="PATRIC" id="fig|1496.1373.peg.332"/>
<evidence type="ECO:0000256" key="2">
    <source>
        <dbReference type="ARBA" id="ARBA00004170"/>
    </source>
</evidence>
<dbReference type="PRINTS" id="PR00126">
    <property type="entry name" value="ATPASEGAMMA"/>
</dbReference>
<comment type="subunit">
    <text evidence="10">F-type ATPases have 2 components, CF(1) - the catalytic core - and CF(0) - the membrane proton channel. CF(1) has five subunits: alpha(3), beta(3), gamma(1), delta(1), epsilon(1). CF(0) has three main subunits: a, b and c.</text>
</comment>
<dbReference type="GO" id="GO:0005524">
    <property type="term" value="F:ATP binding"/>
    <property type="evidence" value="ECO:0007669"/>
    <property type="project" value="UniProtKB-UniRule"/>
</dbReference>
<evidence type="ECO:0000256" key="4">
    <source>
        <dbReference type="ARBA" id="ARBA00022448"/>
    </source>
</evidence>
<dbReference type="EMBL" id="FUPS01000011">
    <property type="protein sequence ID" value="SJS83677.1"/>
    <property type="molecule type" value="Genomic_DNA"/>
</dbReference>
<comment type="function">
    <text evidence="1 10">Produces ATP from ADP in the presence of a proton gradient across the membrane. The gamma chain is believed to be important in regulating ATPase activity and the flow of protons through the CF(0) complex.</text>
</comment>
<dbReference type="GO" id="GO:0046933">
    <property type="term" value="F:proton-transporting ATP synthase activity, rotational mechanism"/>
    <property type="evidence" value="ECO:0007669"/>
    <property type="project" value="UniProtKB-UniRule"/>
</dbReference>
<organism evidence="13">
    <name type="scientific">Clostridioides difficile</name>
    <name type="common">Peptoclostridium difficile</name>
    <dbReference type="NCBI Taxonomy" id="1496"/>
    <lineage>
        <taxon>Bacteria</taxon>
        <taxon>Bacillati</taxon>
        <taxon>Bacillota</taxon>
        <taxon>Clostridia</taxon>
        <taxon>Peptostreptococcales</taxon>
        <taxon>Peptostreptococcaceae</taxon>
        <taxon>Clostridioides</taxon>
    </lineage>
</organism>
<reference evidence="14" key="4">
    <citation type="submission" date="2021-06" db="EMBL/GenBank/DDBJ databases">
        <authorList>
            <consortium name="NCBI Pathogen Detection Project"/>
        </authorList>
    </citation>
    <scope>NUCLEOTIDE SEQUENCE</scope>
    <source>
        <strain evidence="15">Clostridioides</strain>
        <strain evidence="14">HN1000</strain>
    </source>
</reference>
<evidence type="ECO:0000256" key="6">
    <source>
        <dbReference type="ARBA" id="ARBA00023065"/>
    </source>
</evidence>
<dbReference type="GeneID" id="66355930"/>
<dbReference type="GO" id="GO:0045259">
    <property type="term" value="C:proton-transporting ATP synthase complex"/>
    <property type="evidence" value="ECO:0007669"/>
    <property type="project" value="UniProtKB-KW"/>
</dbReference>
<evidence type="ECO:0000313" key="18">
    <source>
        <dbReference type="Proteomes" id="UP000189137"/>
    </source>
</evidence>
<dbReference type="Gene3D" id="1.10.287.80">
    <property type="entry name" value="ATP synthase, gamma subunit, helix hairpin domain"/>
    <property type="match status" value="1"/>
</dbReference>
<dbReference type="Proteomes" id="UP000372533">
    <property type="component" value="Unassembled WGS sequence"/>
</dbReference>
<dbReference type="CDD" id="cd12151">
    <property type="entry name" value="F1-ATPase_gamma"/>
    <property type="match status" value="1"/>
</dbReference>
<evidence type="ECO:0000313" key="14">
    <source>
        <dbReference type="EMBL" id="HBH1541354.1"/>
    </source>
</evidence>
<dbReference type="Proteomes" id="UP000189137">
    <property type="component" value="Unassembled WGS sequence"/>
</dbReference>
<keyword evidence="5 10" id="KW-0375">Hydrogen ion transport</keyword>
<protein>
    <recommendedName>
        <fullName evidence="10">ATP synthase gamma chain</fullName>
    </recommendedName>
    <alternativeName>
        <fullName evidence="10">ATP synthase F1 sector gamma subunit</fullName>
    </alternativeName>
    <alternativeName>
        <fullName evidence="10">F-ATPase gamma subunit</fullName>
    </alternativeName>
</protein>
<keyword evidence="6 10" id="KW-0406">Ion transport</keyword>
<keyword evidence="13" id="KW-0378">Hydrolase</keyword>
<dbReference type="GO" id="GO:0005886">
    <property type="term" value="C:plasma membrane"/>
    <property type="evidence" value="ECO:0007669"/>
    <property type="project" value="UniProtKB-SubCell"/>
</dbReference>
<evidence type="ECO:0000256" key="10">
    <source>
        <dbReference type="HAMAP-Rule" id="MF_00815"/>
    </source>
</evidence>
<evidence type="ECO:0000313" key="13">
    <source>
        <dbReference type="EMBL" id="CDT38913.1"/>
    </source>
</evidence>
<dbReference type="EMBL" id="LK932531">
    <property type="protein sequence ID" value="CDS89781.1"/>
    <property type="molecule type" value="Genomic_DNA"/>
</dbReference>
<dbReference type="AlphaFoldDB" id="A0A031WJD9"/>
<dbReference type="EMBL" id="CAAJVP010000016">
    <property type="protein sequence ID" value="VHY16310.1"/>
    <property type="molecule type" value="Genomic_DNA"/>
</dbReference>
<dbReference type="Proteomes" id="UP000878956">
    <property type="component" value="Unassembled WGS sequence"/>
</dbReference>
<dbReference type="Gene3D" id="3.40.1380.10">
    <property type="match status" value="1"/>
</dbReference>
<evidence type="ECO:0000313" key="15">
    <source>
        <dbReference type="EMBL" id="HBH2620387.1"/>
    </source>
</evidence>
<reference evidence="17 19" key="3">
    <citation type="submission" date="2019-04" db="EMBL/GenBank/DDBJ databases">
        <authorList>
            <consortium name="Pathogen Informatics"/>
        </authorList>
    </citation>
    <scope>NUCLEOTIDE SEQUENCE [LARGE SCALE GENOMIC DNA]</scope>
    <source>
        <strain evidence="19">tl291</strain>
        <strain evidence="17">Tl291</strain>
        <strain evidence="16 18">VRECD0157</strain>
    </source>
</reference>
<reference evidence="14" key="2">
    <citation type="journal article" date="2018" name="Genome Biol.">
        <title>SKESA: strategic k-mer extension for scrupulous assemblies.</title>
        <authorList>
            <person name="Souvorov A."/>
            <person name="Agarwala R."/>
            <person name="Lipman D.J."/>
        </authorList>
    </citation>
    <scope>NUCLEOTIDE SEQUENCE</scope>
    <source>
        <strain evidence="15">Clostridioides</strain>
        <strain evidence="14">HN1000</strain>
    </source>
</reference>
<keyword evidence="10" id="KW-1003">Cell membrane</keyword>